<dbReference type="InterPro" id="IPR039425">
    <property type="entry name" value="RNA_pol_sigma-70-like"/>
</dbReference>
<dbReference type="InterPro" id="IPR013324">
    <property type="entry name" value="RNA_pol_sigma_r3/r4-like"/>
</dbReference>
<evidence type="ECO:0000259" key="5">
    <source>
        <dbReference type="Pfam" id="PF04542"/>
    </source>
</evidence>
<dbReference type="PANTHER" id="PTHR43133">
    <property type="entry name" value="RNA POLYMERASE ECF-TYPE SIGMA FACTO"/>
    <property type="match status" value="1"/>
</dbReference>
<evidence type="ECO:0000259" key="6">
    <source>
        <dbReference type="Pfam" id="PF08281"/>
    </source>
</evidence>
<evidence type="ECO:0000256" key="3">
    <source>
        <dbReference type="ARBA" id="ARBA00023082"/>
    </source>
</evidence>
<dbReference type="SUPFAM" id="SSF88659">
    <property type="entry name" value="Sigma3 and sigma4 domains of RNA polymerase sigma factors"/>
    <property type="match status" value="1"/>
</dbReference>
<feature type="domain" description="RNA polymerase sigma-70 region 2" evidence="5">
    <location>
        <begin position="21"/>
        <end position="87"/>
    </location>
</feature>
<dbReference type="STRING" id="126156.SAMN05421670_0498"/>
<dbReference type="AlphaFoldDB" id="A0A1I5UQX5"/>
<dbReference type="InterPro" id="IPR013325">
    <property type="entry name" value="RNA_pol_sigma_r2"/>
</dbReference>
<evidence type="ECO:0000256" key="4">
    <source>
        <dbReference type="ARBA" id="ARBA00023163"/>
    </source>
</evidence>
<gene>
    <name evidence="7" type="ORF">SAMN05421670_0498</name>
</gene>
<evidence type="ECO:0000313" key="7">
    <source>
        <dbReference type="EMBL" id="SFP97457.1"/>
    </source>
</evidence>
<dbReference type="NCBIfam" id="TIGR02937">
    <property type="entry name" value="sigma70-ECF"/>
    <property type="match status" value="1"/>
</dbReference>
<sequence>MLLQNTFIKAQKGDKKAFLQLVESDKEKLYKMAYLYVKNENDALDIVQETITKAYASIKTVKEERYFSTWLTRVLINTALEFLRKSSKIIRLDEEIPERQFPNVKIEEKLDLLHAIEQLEDKYKTVIILRYYRDLPVQQIAVCLNCPEGTVKSNLHRAVQKLKQFYQGGQVNGQGY</sequence>
<accession>A0A1I5UQX5</accession>
<dbReference type="PANTHER" id="PTHR43133:SF51">
    <property type="entry name" value="RNA POLYMERASE SIGMA FACTOR"/>
    <property type="match status" value="1"/>
</dbReference>
<dbReference type="Proteomes" id="UP000198734">
    <property type="component" value="Unassembled WGS sequence"/>
</dbReference>
<dbReference type="GO" id="GO:0003677">
    <property type="term" value="F:DNA binding"/>
    <property type="evidence" value="ECO:0007669"/>
    <property type="project" value="InterPro"/>
</dbReference>
<keyword evidence="2" id="KW-0805">Transcription regulation</keyword>
<evidence type="ECO:0000256" key="2">
    <source>
        <dbReference type="ARBA" id="ARBA00023015"/>
    </source>
</evidence>
<dbReference type="CDD" id="cd06171">
    <property type="entry name" value="Sigma70_r4"/>
    <property type="match status" value="1"/>
</dbReference>
<proteinExistence type="inferred from homology"/>
<comment type="similarity">
    <text evidence="1">Belongs to the sigma-70 factor family. ECF subfamily.</text>
</comment>
<dbReference type="Gene3D" id="1.10.1740.10">
    <property type="match status" value="1"/>
</dbReference>
<dbReference type="InterPro" id="IPR014284">
    <property type="entry name" value="RNA_pol_sigma-70_dom"/>
</dbReference>
<dbReference type="InterPro" id="IPR007627">
    <property type="entry name" value="RNA_pol_sigma70_r2"/>
</dbReference>
<keyword evidence="4" id="KW-0804">Transcription</keyword>
<dbReference type="Pfam" id="PF08281">
    <property type="entry name" value="Sigma70_r4_2"/>
    <property type="match status" value="1"/>
</dbReference>
<dbReference type="Gene3D" id="1.10.10.10">
    <property type="entry name" value="Winged helix-like DNA-binding domain superfamily/Winged helix DNA-binding domain"/>
    <property type="match status" value="1"/>
</dbReference>
<keyword evidence="8" id="KW-1185">Reference proteome</keyword>
<keyword evidence="3" id="KW-0731">Sigma factor</keyword>
<dbReference type="InterPro" id="IPR013249">
    <property type="entry name" value="RNA_pol_sigma70_r4_t2"/>
</dbReference>
<dbReference type="InterPro" id="IPR014300">
    <property type="entry name" value="RNA_pol_sigma-V"/>
</dbReference>
<dbReference type="InterPro" id="IPR036388">
    <property type="entry name" value="WH-like_DNA-bd_sf"/>
</dbReference>
<dbReference type="NCBIfam" id="TIGR02954">
    <property type="entry name" value="Sig70_famx3"/>
    <property type="match status" value="1"/>
</dbReference>
<dbReference type="SUPFAM" id="SSF88946">
    <property type="entry name" value="Sigma2 domain of RNA polymerase sigma factors"/>
    <property type="match status" value="1"/>
</dbReference>
<dbReference type="OrthoDB" id="9782703at2"/>
<organism evidence="7 8">
    <name type="scientific">Psychrobacillus psychrotolerans</name>
    <dbReference type="NCBI Taxonomy" id="126156"/>
    <lineage>
        <taxon>Bacteria</taxon>
        <taxon>Bacillati</taxon>
        <taxon>Bacillota</taxon>
        <taxon>Bacilli</taxon>
        <taxon>Bacillales</taxon>
        <taxon>Bacillaceae</taxon>
        <taxon>Psychrobacillus</taxon>
    </lineage>
</organism>
<protein>
    <submittedName>
        <fullName evidence="7">RNA polymerase, sigma subunit, SigV</fullName>
    </submittedName>
</protein>
<dbReference type="RefSeq" id="WP_093533857.1">
    <property type="nucleotide sequence ID" value="NZ_FOXU01000001.1"/>
</dbReference>
<reference evidence="8" key="1">
    <citation type="submission" date="2016-10" db="EMBL/GenBank/DDBJ databases">
        <authorList>
            <person name="Varghese N."/>
            <person name="Submissions S."/>
        </authorList>
    </citation>
    <scope>NUCLEOTIDE SEQUENCE [LARGE SCALE GENOMIC DNA]</scope>
    <source>
        <strain evidence="8">DSM 11706</strain>
    </source>
</reference>
<name>A0A1I5UQX5_9BACI</name>
<evidence type="ECO:0000256" key="1">
    <source>
        <dbReference type="ARBA" id="ARBA00010641"/>
    </source>
</evidence>
<dbReference type="GO" id="GO:0016987">
    <property type="term" value="F:sigma factor activity"/>
    <property type="evidence" value="ECO:0007669"/>
    <property type="project" value="UniProtKB-KW"/>
</dbReference>
<evidence type="ECO:0000313" key="8">
    <source>
        <dbReference type="Proteomes" id="UP000198734"/>
    </source>
</evidence>
<feature type="domain" description="RNA polymerase sigma factor 70 region 4 type 2" evidence="6">
    <location>
        <begin position="111"/>
        <end position="162"/>
    </location>
</feature>
<dbReference type="EMBL" id="FOXU01000001">
    <property type="protein sequence ID" value="SFP97457.1"/>
    <property type="molecule type" value="Genomic_DNA"/>
</dbReference>
<dbReference type="Pfam" id="PF04542">
    <property type="entry name" value="Sigma70_r2"/>
    <property type="match status" value="1"/>
</dbReference>
<dbReference type="GO" id="GO:0006352">
    <property type="term" value="P:DNA-templated transcription initiation"/>
    <property type="evidence" value="ECO:0007669"/>
    <property type="project" value="InterPro"/>
</dbReference>